<sequence length="187" mass="20105">MGINLSELDEKSSQFYSSKQGAIVADVEDNSPASKSGLQRGDLITAINGAGVDSPSTIQRIVGDKKPNEQITISIERNKINKTIHLTLGDRATAVIQSGIEIKGLKLSSITSQMQEKLGLMSKKGAIITDIDPTSNAANAGFKRGDIIVQIENIPITSPNDAKKMLNSNYKKRVYVNRQGVIGIIVI</sequence>
<reference evidence="3" key="1">
    <citation type="submission" date="2015-11" db="EMBL/GenBank/DDBJ databases">
        <authorList>
            <person name="Zhang Y."/>
            <person name="Guo Z."/>
        </authorList>
    </citation>
    <scope>NUCLEOTIDE SEQUENCE</scope>
    <source>
        <strain evidence="3">BN30871</strain>
    </source>
</reference>
<dbReference type="InterPro" id="IPR041489">
    <property type="entry name" value="PDZ_6"/>
</dbReference>
<protein>
    <submittedName>
        <fullName evidence="3">Serine protease HtrA</fullName>
        <ecNumber evidence="3">3.4.21.-</ecNumber>
    </submittedName>
</protein>
<evidence type="ECO:0000313" key="3">
    <source>
        <dbReference type="EMBL" id="CUV66324.1"/>
    </source>
</evidence>
<dbReference type="SUPFAM" id="SSF50156">
    <property type="entry name" value="PDZ domain-like"/>
    <property type="match status" value="2"/>
</dbReference>
<dbReference type="InterPro" id="IPR036034">
    <property type="entry name" value="PDZ_sf"/>
</dbReference>
<dbReference type="Pfam" id="PF13180">
    <property type="entry name" value="PDZ_2"/>
    <property type="match status" value="1"/>
</dbReference>
<dbReference type="InterPro" id="IPR001478">
    <property type="entry name" value="PDZ"/>
</dbReference>
<accession>A0A0S4XPS7</accession>
<dbReference type="SMART" id="SM00228">
    <property type="entry name" value="PDZ"/>
    <property type="match status" value="2"/>
</dbReference>
<dbReference type="Gene3D" id="2.30.42.10">
    <property type="match status" value="2"/>
</dbReference>
<proteinExistence type="inferred from homology"/>
<dbReference type="AlphaFoldDB" id="A0A0S4XPS7"/>
<organism evidence="3">
    <name type="scientific">Sulfurovum sp. enrichment culture clone C5</name>
    <dbReference type="NCBI Taxonomy" id="497650"/>
    <lineage>
        <taxon>Bacteria</taxon>
        <taxon>Pseudomonadati</taxon>
        <taxon>Campylobacterota</taxon>
        <taxon>Epsilonproteobacteria</taxon>
        <taxon>Campylobacterales</taxon>
        <taxon>Sulfurovaceae</taxon>
        <taxon>Sulfurovum</taxon>
        <taxon>environmental samples</taxon>
    </lineage>
</organism>
<dbReference type="GO" id="GO:0006508">
    <property type="term" value="P:proteolysis"/>
    <property type="evidence" value="ECO:0007669"/>
    <property type="project" value="UniProtKB-KW"/>
</dbReference>
<dbReference type="Pfam" id="PF17820">
    <property type="entry name" value="PDZ_6"/>
    <property type="match status" value="1"/>
</dbReference>
<dbReference type="PANTHER" id="PTHR22939">
    <property type="entry name" value="SERINE PROTEASE FAMILY S1C HTRA-RELATED"/>
    <property type="match status" value="1"/>
</dbReference>
<comment type="similarity">
    <text evidence="1">Belongs to the peptidase S1C family.</text>
</comment>
<dbReference type="EC" id="3.4.21.-" evidence="3"/>
<keyword evidence="3" id="KW-0378">Hydrolase</keyword>
<gene>
    <name evidence="3" type="primary">htrA</name>
    <name evidence="3" type="ORF">BN3087_740008</name>
</gene>
<dbReference type="PANTHER" id="PTHR22939:SF129">
    <property type="entry name" value="SERINE PROTEASE HTRA2, MITOCHONDRIAL"/>
    <property type="match status" value="1"/>
</dbReference>
<name>A0A0S4XPS7_9BACT</name>
<dbReference type="PROSITE" id="PS50106">
    <property type="entry name" value="PDZ"/>
    <property type="match status" value="1"/>
</dbReference>
<evidence type="ECO:0000259" key="2">
    <source>
        <dbReference type="PROSITE" id="PS50106"/>
    </source>
</evidence>
<keyword evidence="3" id="KW-0645">Protease</keyword>
<evidence type="ECO:0000256" key="1">
    <source>
        <dbReference type="ARBA" id="ARBA00010541"/>
    </source>
</evidence>
<dbReference type="GO" id="GO:0008236">
    <property type="term" value="F:serine-type peptidase activity"/>
    <property type="evidence" value="ECO:0007669"/>
    <property type="project" value="UniProtKB-KW"/>
</dbReference>
<dbReference type="EMBL" id="FAXN01000078">
    <property type="protein sequence ID" value="CUV66324.1"/>
    <property type="molecule type" value="Genomic_DNA"/>
</dbReference>
<feature type="domain" description="PDZ" evidence="2">
    <location>
        <begin position="1"/>
        <end position="79"/>
    </location>
</feature>